<dbReference type="AlphaFoldDB" id="A0AA88XT99"/>
<dbReference type="PANTHER" id="PTHR47642">
    <property type="entry name" value="ATP-DEPENDENT DNA HELICASE"/>
    <property type="match status" value="1"/>
</dbReference>
<comment type="cofactor">
    <cofactor evidence="1">
        <name>Mg(2+)</name>
        <dbReference type="ChEBI" id="CHEBI:18420"/>
    </cofactor>
</comment>
<keyword evidence="1" id="KW-0227">DNA damage</keyword>
<gene>
    <name evidence="3" type="ORF">FSP39_019200</name>
</gene>
<dbReference type="EMBL" id="VSWD01000010">
    <property type="protein sequence ID" value="KAK3091353.1"/>
    <property type="molecule type" value="Genomic_DNA"/>
</dbReference>
<dbReference type="GO" id="GO:0006281">
    <property type="term" value="P:DNA repair"/>
    <property type="evidence" value="ECO:0007669"/>
    <property type="project" value="UniProtKB-KW"/>
</dbReference>
<keyword evidence="4" id="KW-1185">Reference proteome</keyword>
<evidence type="ECO:0000259" key="2">
    <source>
        <dbReference type="Pfam" id="PF05970"/>
    </source>
</evidence>
<dbReference type="SUPFAM" id="SSF52540">
    <property type="entry name" value="P-loop containing nucleoside triphosphate hydrolases"/>
    <property type="match status" value="1"/>
</dbReference>
<evidence type="ECO:0000313" key="4">
    <source>
        <dbReference type="Proteomes" id="UP001186944"/>
    </source>
</evidence>
<evidence type="ECO:0000313" key="3">
    <source>
        <dbReference type="EMBL" id="KAK3091353.1"/>
    </source>
</evidence>
<keyword evidence="1" id="KW-0233">DNA recombination</keyword>
<dbReference type="InterPro" id="IPR010285">
    <property type="entry name" value="DNA_helicase_pif1-like_DEAD"/>
</dbReference>
<accession>A0AA88XT99</accession>
<dbReference type="GO" id="GO:0043139">
    <property type="term" value="F:5'-3' DNA helicase activity"/>
    <property type="evidence" value="ECO:0007669"/>
    <property type="project" value="UniProtKB-EC"/>
</dbReference>
<dbReference type="Proteomes" id="UP001186944">
    <property type="component" value="Unassembled WGS sequence"/>
</dbReference>
<feature type="domain" description="DNA helicase Pif1-like DEAD-box helicase" evidence="2">
    <location>
        <begin position="14"/>
        <end position="157"/>
    </location>
</feature>
<dbReference type="InterPro" id="IPR051055">
    <property type="entry name" value="PIF1_helicase"/>
</dbReference>
<protein>
    <recommendedName>
        <fullName evidence="1">ATP-dependent DNA helicase</fullName>
        <ecNumber evidence="1">5.6.2.3</ecNumber>
    </recommendedName>
</protein>
<dbReference type="PANTHER" id="PTHR47642:SF5">
    <property type="entry name" value="ATP-DEPENDENT DNA HELICASE"/>
    <property type="match status" value="1"/>
</dbReference>
<dbReference type="EC" id="5.6.2.3" evidence="1"/>
<proteinExistence type="inferred from homology"/>
<sequence length="181" mass="20182">MDEYQKKTFFPCLNGHNAVICGQAGTGKSYLLTKIVDELRGLGKSVSLTSSTGISATQLGGITIHKWAGIGNGRYLNEEILHLIRTDERYNSNLRTIRNTDVLAVDEISMISTKVFNQVEFLCRKLRCTDKVFGGIQVVLCGDFYQLSPAPNFAFKLTFLNMLFLISLSIKSYIGKQIKCL</sequence>
<name>A0AA88XT99_PINIB</name>
<comment type="similarity">
    <text evidence="1">Belongs to the helicase family.</text>
</comment>
<keyword evidence="1" id="KW-0378">Hydrolase</keyword>
<keyword evidence="1" id="KW-0347">Helicase</keyword>
<keyword evidence="1" id="KW-0067">ATP-binding</keyword>
<dbReference type="Gene3D" id="3.40.50.300">
    <property type="entry name" value="P-loop containing nucleotide triphosphate hydrolases"/>
    <property type="match status" value="1"/>
</dbReference>
<evidence type="ECO:0000256" key="1">
    <source>
        <dbReference type="RuleBase" id="RU363044"/>
    </source>
</evidence>
<dbReference type="GO" id="GO:0006310">
    <property type="term" value="P:DNA recombination"/>
    <property type="evidence" value="ECO:0007669"/>
    <property type="project" value="UniProtKB-KW"/>
</dbReference>
<dbReference type="Pfam" id="PF05970">
    <property type="entry name" value="PIF1"/>
    <property type="match status" value="1"/>
</dbReference>
<comment type="caution">
    <text evidence="3">The sequence shown here is derived from an EMBL/GenBank/DDBJ whole genome shotgun (WGS) entry which is preliminary data.</text>
</comment>
<keyword evidence="1" id="KW-0234">DNA repair</keyword>
<reference evidence="3" key="1">
    <citation type="submission" date="2019-08" db="EMBL/GenBank/DDBJ databases">
        <title>The improved chromosome-level genome for the pearl oyster Pinctada fucata martensii using PacBio sequencing and Hi-C.</title>
        <authorList>
            <person name="Zheng Z."/>
        </authorList>
    </citation>
    <scope>NUCLEOTIDE SEQUENCE</scope>
    <source>
        <strain evidence="3">ZZ-2019</strain>
        <tissue evidence="3">Adductor muscle</tissue>
    </source>
</reference>
<dbReference type="GO" id="GO:0000723">
    <property type="term" value="P:telomere maintenance"/>
    <property type="evidence" value="ECO:0007669"/>
    <property type="project" value="InterPro"/>
</dbReference>
<dbReference type="GO" id="GO:0016787">
    <property type="term" value="F:hydrolase activity"/>
    <property type="evidence" value="ECO:0007669"/>
    <property type="project" value="UniProtKB-KW"/>
</dbReference>
<organism evidence="3 4">
    <name type="scientific">Pinctada imbricata</name>
    <name type="common">Atlantic pearl-oyster</name>
    <name type="synonym">Pinctada martensii</name>
    <dbReference type="NCBI Taxonomy" id="66713"/>
    <lineage>
        <taxon>Eukaryota</taxon>
        <taxon>Metazoa</taxon>
        <taxon>Spiralia</taxon>
        <taxon>Lophotrochozoa</taxon>
        <taxon>Mollusca</taxon>
        <taxon>Bivalvia</taxon>
        <taxon>Autobranchia</taxon>
        <taxon>Pteriomorphia</taxon>
        <taxon>Pterioida</taxon>
        <taxon>Pterioidea</taxon>
        <taxon>Pteriidae</taxon>
        <taxon>Pinctada</taxon>
    </lineage>
</organism>
<dbReference type="InterPro" id="IPR027417">
    <property type="entry name" value="P-loop_NTPase"/>
</dbReference>
<dbReference type="GO" id="GO:0005524">
    <property type="term" value="F:ATP binding"/>
    <property type="evidence" value="ECO:0007669"/>
    <property type="project" value="UniProtKB-KW"/>
</dbReference>
<comment type="catalytic activity">
    <reaction evidence="1">
        <text>ATP + H2O = ADP + phosphate + H(+)</text>
        <dbReference type="Rhea" id="RHEA:13065"/>
        <dbReference type="ChEBI" id="CHEBI:15377"/>
        <dbReference type="ChEBI" id="CHEBI:15378"/>
        <dbReference type="ChEBI" id="CHEBI:30616"/>
        <dbReference type="ChEBI" id="CHEBI:43474"/>
        <dbReference type="ChEBI" id="CHEBI:456216"/>
        <dbReference type="EC" id="5.6.2.3"/>
    </reaction>
</comment>
<keyword evidence="1" id="KW-0547">Nucleotide-binding</keyword>